<name>A0A9Y2NMY1_9PSEU</name>
<reference evidence="1 2" key="1">
    <citation type="submission" date="2023-06" db="EMBL/GenBank/DDBJ databases">
        <authorList>
            <person name="Oyuntsetseg B."/>
            <person name="Kim S.B."/>
        </authorList>
    </citation>
    <scope>NUCLEOTIDE SEQUENCE [LARGE SCALE GENOMIC DNA]</scope>
    <source>
        <strain evidence="1 2">4-36</strain>
    </source>
</reference>
<dbReference type="Gene3D" id="2.30.110.10">
    <property type="entry name" value="Electron Transport, Fmn-binding Protein, Chain A"/>
    <property type="match status" value="1"/>
</dbReference>
<organism evidence="1 2">
    <name type="scientific">Amycolatopsis mongoliensis</name>
    <dbReference type="NCBI Taxonomy" id="715475"/>
    <lineage>
        <taxon>Bacteria</taxon>
        <taxon>Bacillati</taxon>
        <taxon>Actinomycetota</taxon>
        <taxon>Actinomycetes</taxon>
        <taxon>Pseudonocardiales</taxon>
        <taxon>Pseudonocardiaceae</taxon>
        <taxon>Amycolatopsis</taxon>
    </lineage>
</organism>
<keyword evidence="2" id="KW-1185">Reference proteome</keyword>
<dbReference type="AlphaFoldDB" id="A0A9Y2NMY1"/>
<sequence length="148" mass="15957">MELVRSSTRYRCIRASIDGAEPILLACLVLDDGDLLAPSGRERALAELAAGKPVAITATYETAGHGTWMMAANGLARPLTPADQPHRLPRAQRRFADSFDHGVRIVIARLTAHEITDSAQIPHQRAPHHEITFSSQAGVPGLSPSPRP</sequence>
<dbReference type="Proteomes" id="UP001239397">
    <property type="component" value="Chromosome"/>
</dbReference>
<evidence type="ECO:0000313" key="2">
    <source>
        <dbReference type="Proteomes" id="UP001239397"/>
    </source>
</evidence>
<dbReference type="InterPro" id="IPR012349">
    <property type="entry name" value="Split_barrel_FMN-bd"/>
</dbReference>
<dbReference type="KEGG" id="amog:QRX60_30280"/>
<proteinExistence type="predicted"/>
<accession>A0A9Y2NMY1</accession>
<dbReference type="EMBL" id="CP127295">
    <property type="protein sequence ID" value="WIY07664.1"/>
    <property type="molecule type" value="Genomic_DNA"/>
</dbReference>
<gene>
    <name evidence="1" type="ORF">QRX60_30280</name>
</gene>
<protein>
    <submittedName>
        <fullName evidence="1">Uncharacterized protein</fullName>
    </submittedName>
</protein>
<dbReference type="RefSeq" id="WP_286003883.1">
    <property type="nucleotide sequence ID" value="NZ_CP127295.1"/>
</dbReference>
<evidence type="ECO:0000313" key="1">
    <source>
        <dbReference type="EMBL" id="WIY07664.1"/>
    </source>
</evidence>